<evidence type="ECO:0000256" key="2">
    <source>
        <dbReference type="PROSITE-ProRule" id="PRU00176"/>
    </source>
</evidence>
<dbReference type="Gene3D" id="3.30.70.330">
    <property type="match status" value="2"/>
</dbReference>
<feature type="domain" description="RRM" evidence="4">
    <location>
        <begin position="33"/>
        <end position="110"/>
    </location>
</feature>
<evidence type="ECO:0000256" key="3">
    <source>
        <dbReference type="SAM" id="MobiDB-lite"/>
    </source>
</evidence>
<evidence type="ECO:0000256" key="1">
    <source>
        <dbReference type="ARBA" id="ARBA00022884"/>
    </source>
</evidence>
<dbReference type="OrthoDB" id="1049195at2759"/>
<dbReference type="PROSITE" id="PS50102">
    <property type="entry name" value="RRM"/>
    <property type="match status" value="2"/>
</dbReference>
<dbReference type="SMART" id="SM00360">
    <property type="entry name" value="RRM"/>
    <property type="match status" value="2"/>
</dbReference>
<accession>A0A8H7V7S4</accession>
<comment type="caution">
    <text evidence="5">The sequence shown here is derived from an EMBL/GenBank/DDBJ whole genome shotgun (WGS) entry which is preliminary data.</text>
</comment>
<dbReference type="GO" id="GO:1990904">
    <property type="term" value="C:ribonucleoprotein complex"/>
    <property type="evidence" value="ECO:0007669"/>
    <property type="project" value="TreeGrafter"/>
</dbReference>
<dbReference type="GO" id="GO:0005634">
    <property type="term" value="C:nucleus"/>
    <property type="evidence" value="ECO:0007669"/>
    <property type="project" value="TreeGrafter"/>
</dbReference>
<feature type="compositionally biased region" description="Polar residues" evidence="3">
    <location>
        <begin position="171"/>
        <end position="189"/>
    </location>
</feature>
<dbReference type="AlphaFoldDB" id="A0A8H7V7S4"/>
<evidence type="ECO:0000259" key="4">
    <source>
        <dbReference type="PROSITE" id="PS50102"/>
    </source>
</evidence>
<sequence length="474" mass="53910">MDENDGSLYQEEANELLADLLNPTKPKNQTQVRQLFIGNLPFRVRWQDIKDQFRKAGQVIRADVALNFDNRSKGHGTVLFATIEDAQKAIDMFDNFKWLGRVIEVRGDRGFVDTDSGKKSVTPLLKPATLPSIQPSPKQTPTKQTATKQTPTKQSKKQTTPKQATAKQPSTKHITVNQSPVKPLSNNHISPDKPSPKHISPKQPLSKQISPKQSSSNHISPKQPSPKQTQITQSVKKSSPKLVEAVHVTVKKIEHKEEVEEEEESDDDCKQLFVGNLPFQCQWQDLKDLFKSEGHILRADVVLNFDGRSRGFGTVLFANHKDAKQAIEKYNGFEFHNRILRVHFDKFAASHQRFREHEESTFGQRQIHDPESIELLRQTYSYTAPQPYTAYTSPYTSYGGGLDMYQGMIQAQPSFAYYSSQYNNAVYNGGYNTQQWVQPPLMQYPNEDLTSLSNSLDNVHLYNTPRNGDFSWTD</sequence>
<feature type="domain" description="RRM" evidence="4">
    <location>
        <begin position="270"/>
        <end position="347"/>
    </location>
</feature>
<dbReference type="SUPFAM" id="SSF54928">
    <property type="entry name" value="RNA-binding domain, RBD"/>
    <property type="match status" value="2"/>
</dbReference>
<proteinExistence type="predicted"/>
<gene>
    <name evidence="5" type="ORF">INT47_007786</name>
</gene>
<dbReference type="EMBL" id="JAEPRD010000018">
    <property type="protein sequence ID" value="KAG2208687.1"/>
    <property type="molecule type" value="Genomic_DNA"/>
</dbReference>
<organism evidence="5 6">
    <name type="scientific">Mucor saturninus</name>
    <dbReference type="NCBI Taxonomy" id="64648"/>
    <lineage>
        <taxon>Eukaryota</taxon>
        <taxon>Fungi</taxon>
        <taxon>Fungi incertae sedis</taxon>
        <taxon>Mucoromycota</taxon>
        <taxon>Mucoromycotina</taxon>
        <taxon>Mucoromycetes</taxon>
        <taxon>Mucorales</taxon>
        <taxon>Mucorineae</taxon>
        <taxon>Mucoraceae</taxon>
        <taxon>Mucor</taxon>
    </lineage>
</organism>
<dbReference type="GO" id="GO:0005737">
    <property type="term" value="C:cytoplasm"/>
    <property type="evidence" value="ECO:0007669"/>
    <property type="project" value="TreeGrafter"/>
</dbReference>
<evidence type="ECO:0000313" key="5">
    <source>
        <dbReference type="EMBL" id="KAG2208687.1"/>
    </source>
</evidence>
<dbReference type="InterPro" id="IPR012677">
    <property type="entry name" value="Nucleotide-bd_a/b_plait_sf"/>
</dbReference>
<dbReference type="PANTHER" id="PTHR23003">
    <property type="entry name" value="RNA RECOGNITION MOTIF RRM DOMAIN CONTAINING PROTEIN"/>
    <property type="match status" value="1"/>
</dbReference>
<protein>
    <recommendedName>
        <fullName evidence="4">RRM domain-containing protein</fullName>
    </recommendedName>
</protein>
<dbReference type="InterPro" id="IPR035979">
    <property type="entry name" value="RBD_domain_sf"/>
</dbReference>
<dbReference type="PANTHER" id="PTHR23003:SF3">
    <property type="entry name" value="FI21236P1-RELATED"/>
    <property type="match status" value="1"/>
</dbReference>
<dbReference type="InterPro" id="IPR000504">
    <property type="entry name" value="RRM_dom"/>
</dbReference>
<dbReference type="GO" id="GO:0003729">
    <property type="term" value="F:mRNA binding"/>
    <property type="evidence" value="ECO:0007669"/>
    <property type="project" value="TreeGrafter"/>
</dbReference>
<feature type="region of interest" description="Disordered" evidence="3">
    <location>
        <begin position="110"/>
        <end position="240"/>
    </location>
</feature>
<reference evidence="5" key="1">
    <citation type="submission" date="2020-12" db="EMBL/GenBank/DDBJ databases">
        <title>Metabolic potential, ecology and presence of endohyphal bacteria is reflected in genomic diversity of Mucoromycotina.</title>
        <authorList>
            <person name="Muszewska A."/>
            <person name="Okrasinska A."/>
            <person name="Steczkiewicz K."/>
            <person name="Drgas O."/>
            <person name="Orlowska M."/>
            <person name="Perlinska-Lenart U."/>
            <person name="Aleksandrzak-Piekarczyk T."/>
            <person name="Szatraj K."/>
            <person name="Zielenkiewicz U."/>
            <person name="Pilsyk S."/>
            <person name="Malc E."/>
            <person name="Mieczkowski P."/>
            <person name="Kruszewska J.S."/>
            <person name="Biernat P."/>
            <person name="Pawlowska J."/>
        </authorList>
    </citation>
    <scope>NUCLEOTIDE SEQUENCE</scope>
    <source>
        <strain evidence="5">WA0000017839</strain>
    </source>
</reference>
<feature type="compositionally biased region" description="Low complexity" evidence="3">
    <location>
        <begin position="135"/>
        <end position="169"/>
    </location>
</feature>
<dbReference type="FunFam" id="3.30.70.330:FF:000145">
    <property type="entry name" value="Putative RNP domain-containing protein"/>
    <property type="match status" value="1"/>
</dbReference>
<name>A0A8H7V7S4_9FUNG</name>
<dbReference type="Pfam" id="PF00076">
    <property type="entry name" value="RRM_1"/>
    <property type="match status" value="2"/>
</dbReference>
<dbReference type="InterPro" id="IPR050374">
    <property type="entry name" value="RRT5_SRSF_SR"/>
</dbReference>
<feature type="compositionally biased region" description="Polar residues" evidence="3">
    <location>
        <begin position="203"/>
        <end position="237"/>
    </location>
</feature>
<keyword evidence="6" id="KW-1185">Reference proteome</keyword>
<keyword evidence="1 2" id="KW-0694">RNA-binding</keyword>
<evidence type="ECO:0000313" key="6">
    <source>
        <dbReference type="Proteomes" id="UP000603453"/>
    </source>
</evidence>
<dbReference type="Proteomes" id="UP000603453">
    <property type="component" value="Unassembled WGS sequence"/>
</dbReference>